<evidence type="ECO:0000313" key="1">
    <source>
        <dbReference type="EMBL" id="KAK0720155.1"/>
    </source>
</evidence>
<accession>A0AA40DYB6</accession>
<evidence type="ECO:0000313" key="2">
    <source>
        <dbReference type="Proteomes" id="UP001172102"/>
    </source>
</evidence>
<protein>
    <submittedName>
        <fullName evidence="1">Uncharacterized protein</fullName>
    </submittedName>
</protein>
<dbReference type="AlphaFoldDB" id="A0AA40DYB6"/>
<reference evidence="1" key="1">
    <citation type="submission" date="2023-06" db="EMBL/GenBank/DDBJ databases">
        <title>Genome-scale phylogeny and comparative genomics of the fungal order Sordariales.</title>
        <authorList>
            <consortium name="Lawrence Berkeley National Laboratory"/>
            <person name="Hensen N."/>
            <person name="Bonometti L."/>
            <person name="Westerberg I."/>
            <person name="Brannstrom I.O."/>
            <person name="Guillou S."/>
            <person name="Cros-Aarteil S."/>
            <person name="Calhoun S."/>
            <person name="Haridas S."/>
            <person name="Kuo A."/>
            <person name="Mondo S."/>
            <person name="Pangilinan J."/>
            <person name="Riley R."/>
            <person name="Labutti K."/>
            <person name="Andreopoulos B."/>
            <person name="Lipzen A."/>
            <person name="Chen C."/>
            <person name="Yanf M."/>
            <person name="Daum C."/>
            <person name="Ng V."/>
            <person name="Clum A."/>
            <person name="Steindorff A."/>
            <person name="Ohm R."/>
            <person name="Martin F."/>
            <person name="Silar P."/>
            <person name="Natvig D."/>
            <person name="Lalanne C."/>
            <person name="Gautier V."/>
            <person name="Ament-Velasquez S.L."/>
            <person name="Kruys A."/>
            <person name="Hutchinson M.I."/>
            <person name="Powell A.J."/>
            <person name="Barry K."/>
            <person name="Miller A.N."/>
            <person name="Grigoriev I.V."/>
            <person name="Debuchy R."/>
            <person name="Gladieux P."/>
            <person name="Thoren M.H."/>
            <person name="Johannesson H."/>
        </authorList>
    </citation>
    <scope>NUCLEOTIDE SEQUENCE</scope>
    <source>
        <strain evidence="1">SMH4607-1</strain>
    </source>
</reference>
<keyword evidence="2" id="KW-1185">Reference proteome</keyword>
<dbReference type="Proteomes" id="UP001172102">
    <property type="component" value="Unassembled WGS sequence"/>
</dbReference>
<comment type="caution">
    <text evidence="1">The sequence shown here is derived from an EMBL/GenBank/DDBJ whole genome shotgun (WGS) entry which is preliminary data.</text>
</comment>
<name>A0AA40DYB6_9PEZI</name>
<dbReference type="EMBL" id="JAUKUA010000003">
    <property type="protein sequence ID" value="KAK0720155.1"/>
    <property type="molecule type" value="Genomic_DNA"/>
</dbReference>
<gene>
    <name evidence="1" type="ORF">B0H67DRAFT_177949</name>
</gene>
<sequence>MLLGVDNSTKTRLDSSHVLSPSLWIAVYDPTLTLEKAFADGYTRMVLINANGMTAINLGLNFREAPGHAPAYDYQLSISTIPSTDLPCDVGTQGSTGRCSLSRFLQFPTFDREVSRQRCCPQRRGCTFARRLMVFSCLNSSLDIVQAGFSYRMIWARKPSSYLIILLCD</sequence>
<organism evidence="1 2">
    <name type="scientific">Lasiosphaeris hirsuta</name>
    <dbReference type="NCBI Taxonomy" id="260670"/>
    <lineage>
        <taxon>Eukaryota</taxon>
        <taxon>Fungi</taxon>
        <taxon>Dikarya</taxon>
        <taxon>Ascomycota</taxon>
        <taxon>Pezizomycotina</taxon>
        <taxon>Sordariomycetes</taxon>
        <taxon>Sordariomycetidae</taxon>
        <taxon>Sordariales</taxon>
        <taxon>Lasiosphaeriaceae</taxon>
        <taxon>Lasiosphaeris</taxon>
    </lineage>
</organism>
<proteinExistence type="predicted"/>